<keyword evidence="2" id="KW-0472">Membrane</keyword>
<dbReference type="EMBL" id="CAXLJM020000052">
    <property type="protein sequence ID" value="CAL8116197.1"/>
    <property type="molecule type" value="Genomic_DNA"/>
</dbReference>
<feature type="transmembrane region" description="Helical" evidence="2">
    <location>
        <begin position="467"/>
        <end position="489"/>
    </location>
</feature>
<evidence type="ECO:0000256" key="2">
    <source>
        <dbReference type="SAM" id="Phobius"/>
    </source>
</evidence>
<comment type="caution">
    <text evidence="3">The sequence shown here is derived from an EMBL/GenBank/DDBJ whole genome shotgun (WGS) entry which is preliminary data.</text>
</comment>
<gene>
    <name evidence="3" type="ORF">ODALV1_LOCUS17197</name>
</gene>
<protein>
    <recommendedName>
        <fullName evidence="5">Gustatory receptor</fullName>
    </recommendedName>
</protein>
<feature type="transmembrane region" description="Helical" evidence="2">
    <location>
        <begin position="142"/>
        <end position="165"/>
    </location>
</feature>
<keyword evidence="2" id="KW-1133">Transmembrane helix</keyword>
<sequence length="594" mass="68877">MTSTDDNDPFKEIFEEKNATKKSNPQSWLKRKSVLLHKKKDQEDADIEKGGRGPTYKERNLLNEDAEDDTDTGYVAPPTDRVKGPKPGAPEGDGPSKSSLLASVFRKFSFILGAAGFFPYYLVEEEDGYYQVVIKKKSFRYIFLHIAFIINCIIYGIVCIGYIFVDNNWPTIFGDEPYLINASNAFAITESNVRWEHVMISNYWVMLIVVWVWMTMGIVGTFHTLYYSKDYGHFHSYWHKTLTMLDIDPTDYIQKFMMKEGITFVIMLILFFIFFVVAASFRICCGLIGCFLFGFFTRNAPEWSGFILVQLIGFLIVMYGYSGTRAALLQFVYYCRILTNTAKIWNYRFESVLVGAMFQDHLTPKMFAQYRIILKDHFLVVQLYKLTEGCFGGTLQIYYILQTVCLVLMSLYLYFTLAARKIQVSTYTNFSYQKFDWYFITYVNETPEVRDEGEYSVQSTQRALHTIFYIFLFFQGLMSSYHVTAWAQIALDEGMDGFNVLRKHGLVMCTNRSERNLIHSLTISFARNNPLAISADGYFTVDKQLFLMIIAMIVNYVTMLIQFNFEEYVVSSVDFRLWPGKPEGDKTLLSQLPE</sequence>
<feature type="compositionally biased region" description="Basic and acidic residues" evidence="1">
    <location>
        <begin position="47"/>
        <end position="62"/>
    </location>
</feature>
<organism evidence="3 4">
    <name type="scientific">Orchesella dallaii</name>
    <dbReference type="NCBI Taxonomy" id="48710"/>
    <lineage>
        <taxon>Eukaryota</taxon>
        <taxon>Metazoa</taxon>
        <taxon>Ecdysozoa</taxon>
        <taxon>Arthropoda</taxon>
        <taxon>Hexapoda</taxon>
        <taxon>Collembola</taxon>
        <taxon>Entomobryomorpha</taxon>
        <taxon>Entomobryoidea</taxon>
        <taxon>Orchesellidae</taxon>
        <taxon>Orchesellinae</taxon>
        <taxon>Orchesella</taxon>
    </lineage>
</organism>
<name>A0ABP1R0I1_9HEXA</name>
<feature type="transmembrane region" description="Helical" evidence="2">
    <location>
        <begin position="545"/>
        <end position="565"/>
    </location>
</feature>
<dbReference type="Proteomes" id="UP001642540">
    <property type="component" value="Unassembled WGS sequence"/>
</dbReference>
<feature type="region of interest" description="Disordered" evidence="1">
    <location>
        <begin position="1"/>
        <end position="95"/>
    </location>
</feature>
<proteinExistence type="predicted"/>
<feature type="transmembrane region" description="Helical" evidence="2">
    <location>
        <begin position="104"/>
        <end position="122"/>
    </location>
</feature>
<evidence type="ECO:0008006" key="5">
    <source>
        <dbReference type="Google" id="ProtNLM"/>
    </source>
</evidence>
<feature type="transmembrane region" description="Helical" evidence="2">
    <location>
        <begin position="203"/>
        <end position="227"/>
    </location>
</feature>
<keyword evidence="4" id="KW-1185">Reference proteome</keyword>
<keyword evidence="2" id="KW-0812">Transmembrane</keyword>
<feature type="transmembrane region" description="Helical" evidence="2">
    <location>
        <begin position="264"/>
        <end position="297"/>
    </location>
</feature>
<feature type="transmembrane region" description="Helical" evidence="2">
    <location>
        <begin position="303"/>
        <end position="321"/>
    </location>
</feature>
<accession>A0ABP1R0I1</accession>
<feature type="transmembrane region" description="Helical" evidence="2">
    <location>
        <begin position="396"/>
        <end position="415"/>
    </location>
</feature>
<reference evidence="3 4" key="1">
    <citation type="submission" date="2024-08" db="EMBL/GenBank/DDBJ databases">
        <authorList>
            <person name="Cucini C."/>
            <person name="Frati F."/>
        </authorList>
    </citation>
    <scope>NUCLEOTIDE SEQUENCE [LARGE SCALE GENOMIC DNA]</scope>
</reference>
<evidence type="ECO:0000256" key="1">
    <source>
        <dbReference type="SAM" id="MobiDB-lite"/>
    </source>
</evidence>
<feature type="compositionally biased region" description="Basic residues" evidence="1">
    <location>
        <begin position="29"/>
        <end position="39"/>
    </location>
</feature>
<feature type="compositionally biased region" description="Basic and acidic residues" evidence="1">
    <location>
        <begin position="8"/>
        <end position="19"/>
    </location>
</feature>
<evidence type="ECO:0000313" key="3">
    <source>
        <dbReference type="EMBL" id="CAL8116197.1"/>
    </source>
</evidence>
<evidence type="ECO:0000313" key="4">
    <source>
        <dbReference type="Proteomes" id="UP001642540"/>
    </source>
</evidence>